<evidence type="ECO:0000256" key="8">
    <source>
        <dbReference type="ARBA" id="ARBA00047816"/>
    </source>
</evidence>
<dbReference type="PROSITE" id="PS50253">
    <property type="entry name" value="COX3"/>
    <property type="match status" value="1"/>
</dbReference>
<dbReference type="RefSeq" id="WP_005631236.1">
    <property type="nucleotide sequence ID" value="NZ_AMRA01000113.1"/>
</dbReference>
<keyword evidence="6" id="KW-0472">Membrane</keyword>
<comment type="subcellular location">
    <subcellularLocation>
        <location evidence="9">Cell membrane</location>
        <topology evidence="9">Multi-pass membrane protein</topology>
    </subcellularLocation>
    <subcellularLocation>
        <location evidence="1">Membrane</location>
        <topology evidence="1">Multi-pass membrane protein</topology>
    </subcellularLocation>
</comment>
<dbReference type="InterPro" id="IPR000298">
    <property type="entry name" value="Cyt_c_oxidase-like_su3"/>
</dbReference>
<dbReference type="AlphaFoldDB" id="K5BCW3"/>
<dbReference type="InterPro" id="IPR024791">
    <property type="entry name" value="Cyt_c/ubiquinol_Oxase_su3"/>
</dbReference>
<evidence type="ECO:0000256" key="3">
    <source>
        <dbReference type="ARBA" id="ARBA00022347"/>
    </source>
</evidence>
<dbReference type="Pfam" id="PF00510">
    <property type="entry name" value="COX3"/>
    <property type="match status" value="1"/>
</dbReference>
<dbReference type="Proteomes" id="UP000006265">
    <property type="component" value="Unassembled WGS sequence"/>
</dbReference>
<dbReference type="SUPFAM" id="SSF81452">
    <property type="entry name" value="Cytochrome c oxidase subunit III-like"/>
    <property type="match status" value="1"/>
</dbReference>
<evidence type="ECO:0000256" key="5">
    <source>
        <dbReference type="ARBA" id="ARBA00022989"/>
    </source>
</evidence>
<dbReference type="InterPro" id="IPR013833">
    <property type="entry name" value="Cyt_c_oxidase_su3_a-hlx"/>
</dbReference>
<comment type="similarity">
    <text evidence="2 9">Belongs to the cytochrome c oxidase subunit 3 family.</text>
</comment>
<comment type="caution">
    <text evidence="10">The sequence shown here is derived from an EMBL/GenBank/DDBJ whole genome shotgun (WGS) entry which is preliminary data.</text>
</comment>
<evidence type="ECO:0000256" key="4">
    <source>
        <dbReference type="ARBA" id="ARBA00022692"/>
    </source>
</evidence>
<evidence type="ECO:0000313" key="10">
    <source>
        <dbReference type="EMBL" id="EKF21822.1"/>
    </source>
</evidence>
<evidence type="ECO:0000256" key="9">
    <source>
        <dbReference type="RuleBase" id="RU003376"/>
    </source>
</evidence>
<dbReference type="GO" id="GO:0005886">
    <property type="term" value="C:plasma membrane"/>
    <property type="evidence" value="ECO:0007669"/>
    <property type="project" value="UniProtKB-SubCell"/>
</dbReference>
<evidence type="ECO:0000313" key="11">
    <source>
        <dbReference type="Proteomes" id="UP000006265"/>
    </source>
</evidence>
<accession>K5BCW3</accession>
<comment type="catalytic activity">
    <reaction evidence="8">
        <text>4 Fe(II)-[cytochrome c] + O2 + 8 H(+)(in) = 4 Fe(III)-[cytochrome c] + 2 H2O + 4 H(+)(out)</text>
        <dbReference type="Rhea" id="RHEA:11436"/>
        <dbReference type="Rhea" id="RHEA-COMP:10350"/>
        <dbReference type="Rhea" id="RHEA-COMP:14399"/>
        <dbReference type="ChEBI" id="CHEBI:15377"/>
        <dbReference type="ChEBI" id="CHEBI:15378"/>
        <dbReference type="ChEBI" id="CHEBI:15379"/>
        <dbReference type="ChEBI" id="CHEBI:29033"/>
        <dbReference type="ChEBI" id="CHEBI:29034"/>
        <dbReference type="EC" id="7.1.1.9"/>
    </reaction>
</comment>
<evidence type="ECO:0000256" key="7">
    <source>
        <dbReference type="ARBA" id="ARBA00031400"/>
    </source>
</evidence>
<dbReference type="PATRIC" id="fig|1122247.3.peg.4046"/>
<dbReference type="EMBL" id="AMRA01000113">
    <property type="protein sequence ID" value="EKF21822.1"/>
    <property type="molecule type" value="Genomic_DNA"/>
</dbReference>
<dbReference type="eggNOG" id="COG1845">
    <property type="taxonomic scope" value="Bacteria"/>
</dbReference>
<evidence type="ECO:0000256" key="2">
    <source>
        <dbReference type="ARBA" id="ARBA00010581"/>
    </source>
</evidence>
<dbReference type="OrthoDB" id="9810850at2"/>
<organism evidence="10 11">
    <name type="scientific">Mycolicibacterium hassiacum (strain DSM 44199 / CIP 105218 / JCM 12690 / 3849)</name>
    <name type="common">Mycobacterium hassiacum</name>
    <dbReference type="NCBI Taxonomy" id="1122247"/>
    <lineage>
        <taxon>Bacteria</taxon>
        <taxon>Bacillati</taxon>
        <taxon>Actinomycetota</taxon>
        <taxon>Actinomycetes</taxon>
        <taxon>Mycobacteriales</taxon>
        <taxon>Mycobacteriaceae</taxon>
        <taxon>Mycolicibacterium</taxon>
    </lineage>
</organism>
<sequence>MTQSNSAVAEPRTGNAEHLPGDVHMWVMVLGDLIIFGGYFVVYMVYRTMNHEAFLAAQQHLDINIGVVNTVVLLTSSWFVARSVLSTRAGRYDQAVRLTYAGAACGLLFMALKGYEWASKISAGHTNSDLFYSFYYVFTGVHLLHVLIGLIVLGVVVRELRNRSRRRTWLVESGAIYWHMVDLLWVVIFGLLYVMR</sequence>
<protein>
    <recommendedName>
        <fullName evidence="3">Probable cytochrome c oxidase subunit 3</fullName>
    </recommendedName>
    <alternativeName>
        <fullName evidence="7">Cytochrome aa3 subunit 3</fullName>
    </alternativeName>
</protein>
<evidence type="ECO:0000256" key="1">
    <source>
        <dbReference type="ARBA" id="ARBA00004141"/>
    </source>
</evidence>
<dbReference type="GO" id="GO:0019646">
    <property type="term" value="P:aerobic electron transport chain"/>
    <property type="evidence" value="ECO:0007669"/>
    <property type="project" value="InterPro"/>
</dbReference>
<dbReference type="CDD" id="cd02862">
    <property type="entry name" value="NorE_like"/>
    <property type="match status" value="1"/>
</dbReference>
<keyword evidence="5" id="KW-1133">Transmembrane helix</keyword>
<evidence type="ECO:0000256" key="6">
    <source>
        <dbReference type="ARBA" id="ARBA00023136"/>
    </source>
</evidence>
<dbReference type="PANTHER" id="PTHR11403:SF6">
    <property type="entry name" value="NITRIC OXIDE REDUCTASE SUBUNIT E"/>
    <property type="match status" value="1"/>
</dbReference>
<dbReference type="InterPro" id="IPR035973">
    <property type="entry name" value="Cyt_c_oxidase_su3-like_sf"/>
</dbReference>
<keyword evidence="4 9" id="KW-0812">Transmembrane</keyword>
<dbReference type="STRING" id="1122247.GCA_000379865_01223"/>
<keyword evidence="11" id="KW-1185">Reference proteome</keyword>
<gene>
    <name evidence="10" type="ORF">C731_4218</name>
</gene>
<reference evidence="10 11" key="1">
    <citation type="journal article" date="2012" name="J. Bacteriol.">
        <title>Genome sequence of Mycobacterium hassiacum DSM 44199, a rare source of heat-stable mycobacterial proteins.</title>
        <authorList>
            <person name="Tiago I."/>
            <person name="Maranha A."/>
            <person name="Mendes V."/>
            <person name="Alarico S."/>
            <person name="Moynihan P.J."/>
            <person name="Clarke A.J."/>
            <person name="Macedo-Ribeiro S."/>
            <person name="Pereira P.J."/>
            <person name="Empadinhas N."/>
        </authorList>
    </citation>
    <scope>NUCLEOTIDE SEQUENCE [LARGE SCALE GENOMIC DNA]</scope>
    <source>
        <strain evidence="11">DSM 44199 / CIP 105218 / JCM 12690 / 3849</strain>
    </source>
</reference>
<dbReference type="GO" id="GO:0004129">
    <property type="term" value="F:cytochrome-c oxidase activity"/>
    <property type="evidence" value="ECO:0007669"/>
    <property type="project" value="UniProtKB-EC"/>
</dbReference>
<dbReference type="PANTHER" id="PTHR11403">
    <property type="entry name" value="CYTOCHROME C OXIDASE SUBUNIT III"/>
    <property type="match status" value="1"/>
</dbReference>
<proteinExistence type="inferred from homology"/>
<dbReference type="Gene3D" id="1.20.120.80">
    <property type="entry name" value="Cytochrome c oxidase, subunit III, four-helix bundle"/>
    <property type="match status" value="1"/>
</dbReference>
<name>K5BCW3_MYCHD</name>